<keyword evidence="6" id="KW-1185">Reference proteome</keyword>
<evidence type="ECO:0008006" key="7">
    <source>
        <dbReference type="Google" id="ProtNLM"/>
    </source>
</evidence>
<evidence type="ECO:0000259" key="3">
    <source>
        <dbReference type="Pfam" id="PF16206"/>
    </source>
</evidence>
<protein>
    <recommendedName>
        <fullName evidence="7">Protein MON2 homolog</fullName>
    </recommendedName>
</protein>
<feature type="domain" description="Mon2/Sec7/BIG1-like dimerisation and cyclophilin-binding" evidence="4">
    <location>
        <begin position="35"/>
        <end position="183"/>
    </location>
</feature>
<organism evidence="5 6">
    <name type="scientific">Prototheca wickerhamii</name>
    <dbReference type="NCBI Taxonomy" id="3111"/>
    <lineage>
        <taxon>Eukaryota</taxon>
        <taxon>Viridiplantae</taxon>
        <taxon>Chlorophyta</taxon>
        <taxon>core chlorophytes</taxon>
        <taxon>Trebouxiophyceae</taxon>
        <taxon>Chlorellales</taxon>
        <taxon>Chlorellaceae</taxon>
        <taxon>Prototheca</taxon>
    </lineage>
</organism>
<reference evidence="5" key="1">
    <citation type="submission" date="2021-01" db="EMBL/GenBank/DDBJ databases">
        <authorList>
            <person name="Eckstrom K.M.E."/>
        </authorList>
    </citation>
    <scope>NUCLEOTIDE SEQUENCE</scope>
    <source>
        <strain evidence="5">UVCC 0001</strain>
    </source>
</reference>
<name>A0AAD9IMV2_PROWI</name>
<dbReference type="Pfam" id="PF09324">
    <property type="entry name" value="Sec7-like_HDS"/>
    <property type="match status" value="1"/>
</dbReference>
<dbReference type="PANTHER" id="PTHR34199">
    <property type="entry name" value="NUMOD3 MOTIF FAMILY PROTEIN, EXPRESSED"/>
    <property type="match status" value="1"/>
</dbReference>
<dbReference type="InterPro" id="IPR032817">
    <property type="entry name" value="Mon2_C"/>
</dbReference>
<evidence type="ECO:0000259" key="4">
    <source>
        <dbReference type="Pfam" id="PF16213"/>
    </source>
</evidence>
<dbReference type="InterPro" id="IPR015403">
    <property type="entry name" value="Mon2/Sec7/BIG1-like_HDS"/>
</dbReference>
<dbReference type="InterPro" id="IPR032629">
    <property type="entry name" value="DCB_dom"/>
</dbReference>
<evidence type="ECO:0000313" key="6">
    <source>
        <dbReference type="Proteomes" id="UP001255856"/>
    </source>
</evidence>
<dbReference type="Proteomes" id="UP001255856">
    <property type="component" value="Unassembled WGS sequence"/>
</dbReference>
<proteinExistence type="predicted"/>
<evidence type="ECO:0000313" key="5">
    <source>
        <dbReference type="EMBL" id="KAK2078912.1"/>
    </source>
</evidence>
<gene>
    <name evidence="5" type="ORF">QBZ16_002602</name>
</gene>
<feature type="compositionally biased region" description="Basic residues" evidence="1">
    <location>
        <begin position="1431"/>
        <end position="1449"/>
    </location>
</feature>
<feature type="domain" description="Mon2/Sec7/BIG1-like HDS" evidence="2">
    <location>
        <begin position="713"/>
        <end position="782"/>
    </location>
</feature>
<feature type="domain" description="Mon2 C-terminal" evidence="3">
    <location>
        <begin position="788"/>
        <end position="979"/>
    </location>
</feature>
<dbReference type="Pfam" id="PF16206">
    <property type="entry name" value="Mon2_C"/>
    <property type="match status" value="1"/>
</dbReference>
<evidence type="ECO:0000256" key="1">
    <source>
        <dbReference type="SAM" id="MobiDB-lite"/>
    </source>
</evidence>
<sequence>MSASGIIGILEADYRQLSSDARRSEGFVGLFASTDHPGIKDAAERALLRLRSLGHGPGIREGLAAQCKDLFRPLEMAAATRSPKLVGQALLIAQKLLANGAASPAAAASAADMVAGAAKLQDETVQLRSLQTALTLLQSPAHPRGEAHLGALLGACFGCLGGKGHRGAVTTTALATVRQVLALLLSYRGQGGDVEQVLAKTLADLCAVAAGEQPAWLQTPSLPRAQVLDLLDFVLKTDAEAFRGPGTALGSVAARRLPELLRPQLQDHLTAGVAASSFATSQFPSFRAALECTQTLLLSLGPELGVSGAAPLLETLLAALRPAQPAYQRLAALHAVGRLLADARFVRWLGEAVEVTANARAEQAPGVPALVAASEQVLRDLEVSRGADEHPLLAGVEAALRGKPASTAPDVSSAAAEAQEVALAAVAIESLCGYAAALDLLAKGDDATGPALLSLLRRLAEQAPIDVLLPELLSATQALALACYAAELTDSAEACLTVLGELSLAAERTGPISSVSSSTFAESGATPLTPRNVACARGLMGAVHRLSAWRRCARPGAAAAASPAKDAGGAQPGGATADEVSALATSLAALYASTASMRSEAVLRLLGALQEVSLAEVRAATLAPPAAHDRGALCALGRVTEVLLANTRRLQEFWALFLGHVLEIMASARAPWPRVVAVEALGQVVSGALGRMAVVGGAVGTPRSADAMEAGLEHMLLVALESVFSAEHAPEARHAVLRVLLVVLQRHGERLREGWGAAFRLLAAVPDADDRAATDLGFQAVQLIAGDYAASLGAARLRRCLEVAVAYGAQQDDVNVSLTTISILWNVADLVGRAMPGDATPAATSGAQPDAGLSLTRAEGAEILDIIFLALQNLASDLRPEVRNSGLRTLFGVVMSQWERLERRRREAALWEMLFPLLRHAFQMSVTSSKEEADQALLGKSGGEAVRLVVHHTHNSEAKQWDETVVLALSGTARLLKAHLSEILTLKEGQAESASRWRRWRRWTALLAAHGGDGRVLAAAGWDRLLRAVRVGVEAACNPTCRVPVAVRGELISGALAGVWAAARAGDDAAARAVYAWLARLARHPWSDEDAAPGAAPVVPGLLPPVQKAAMGLLAASPPEPARPALWDAYLDTLVALLSPQQLLQQAVAEAGSAAALPDGAQGPGLALSPTFLHQTLELLVQAFENAPSAAKANAFDPLVEALGSCMALRHGLPEEQLWRVAARAFNVLVPRGLPALLAHGGRGQREDAWANLAAAFEGFLLAGLPEELACSRLLQQLHDLQSAGLEHAQEGASAAETGTEPDRAMSRTSTGVSVLLEAEDSAPLGEAEVDCELEEAVLDTLSDAVLAAAPDMDAEALRRFVAAIDAGVVRPRPAAGPAAPGFSQTCLRKLYVLASRGGPQAGEASGAAPLAAAAAALGALLRRCGPHAARAGRRAGRARGAALRRPRRPAPPGRDAVHARAARHAQRGPGVLEELAASPGGDAWAPLFRPPPRDAAATGRARGQGHLLVVYSSLVHAVVVPEAKTRQALRDVLMLAGRELDMVPPNMASSEQS</sequence>
<dbReference type="SUPFAM" id="SSF48371">
    <property type="entry name" value="ARM repeat"/>
    <property type="match status" value="1"/>
</dbReference>
<evidence type="ECO:0000259" key="2">
    <source>
        <dbReference type="Pfam" id="PF09324"/>
    </source>
</evidence>
<feature type="region of interest" description="Disordered" evidence="1">
    <location>
        <begin position="1431"/>
        <end position="1470"/>
    </location>
</feature>
<feature type="region of interest" description="Disordered" evidence="1">
    <location>
        <begin position="1288"/>
        <end position="1310"/>
    </location>
</feature>
<dbReference type="PANTHER" id="PTHR34199:SF4">
    <property type="entry name" value="ARM REPEAT SUPERFAMILY PROTEIN"/>
    <property type="match status" value="1"/>
</dbReference>
<dbReference type="EMBL" id="JASFZW010000003">
    <property type="protein sequence ID" value="KAK2078912.1"/>
    <property type="molecule type" value="Genomic_DNA"/>
</dbReference>
<accession>A0AAD9IMV2</accession>
<dbReference type="InterPro" id="IPR016024">
    <property type="entry name" value="ARM-type_fold"/>
</dbReference>
<dbReference type="Pfam" id="PF16213">
    <property type="entry name" value="DCB"/>
    <property type="match status" value="1"/>
</dbReference>
<comment type="caution">
    <text evidence="5">The sequence shown here is derived from an EMBL/GenBank/DDBJ whole genome shotgun (WGS) entry which is preliminary data.</text>
</comment>